<evidence type="ECO:0000313" key="5">
    <source>
        <dbReference type="EMBL" id="CAF1320448.1"/>
    </source>
</evidence>
<dbReference type="Gene3D" id="2.40.390.10">
    <property type="entry name" value="CV3147-like"/>
    <property type="match status" value="1"/>
</dbReference>
<feature type="domain" description="Hydantoinase/oxoprolinase N-terminal" evidence="2">
    <location>
        <begin position="4"/>
        <end position="172"/>
    </location>
</feature>
<dbReference type="SUPFAM" id="SSF53067">
    <property type="entry name" value="Actin-like ATPase domain"/>
    <property type="match status" value="2"/>
</dbReference>
<dbReference type="InterPro" id="IPR027479">
    <property type="entry name" value="S-Me-THD_N_sf"/>
</dbReference>
<evidence type="ECO:0008006" key="7">
    <source>
        <dbReference type="Google" id="ProtNLM"/>
    </source>
</evidence>
<feature type="domain" description="S-Me-THD N-terminal" evidence="3">
    <location>
        <begin position="577"/>
        <end position="734"/>
    </location>
</feature>
<sequence length="939" mass="102337">MHVVGVDVGGTNTDAVLLRIESNQLPKVVATAKRVTSADIFSGMLHALHQVINDTEVAAIMIGTTHFINALLQRRGLAKVCTIRLCGPATHAIPPMANWPQDLKETVDGLTAFVSGGYFFDGSEISPLNEEEIRLIIRRALALDICTFCVSGVFSPCRMDQEKRVEEIIREESPTAYITLSHEIAGLGLSERENASILNACLRPLAKQTIEALQGSLPPNVPCFLTRNAGTLLSSEDSIRWPVFTFVSGPTNSMLGAAYLSGIKNGIVIDIGGTSMDIGVIVNGRPRQTHANVRLIDDIRVNIAVPDTVSLPLGGGTVIHVNEKDESVQVGPDSVGYRLDQEALAFGGQTITGTDIALAARLVTEIGHCSVQLSTFIVEQVLDYVKQLVIRSIERMKTNPEPIPVILCGGGSILIDINQSFPGVTQLIRTDHYAVCNAVGAALCSVSASFDAIIDLPPSSADGGKQRKHVLDQLILKVHEKCEQNGAQSNTIQLIDLEQIPLAYHPGEHTHRVQLTAIGQLDLNKFKRNEQEKRIQKFNTKIKNELPTAIKPLSHIDLTKKQPVFDENGIWCIDAIDIEYIAYGTAILGCGGGGESYHCKLWCLEVLREGKYQMRVVPPSYFYSSSDLIIDVCFMGAPTVSHELLPNGRECLEAVNIIEKYLSKKIVGIYSAEIGGANGLMGLLVAASKQILCIDGDAMGRAFPCLTQFLPFIHGLPVTPSCLCDVRGETVICTDDIISTSQELEDVFRKECTKRGLCVGMASPPITGEQLQKNILHHSLSRAWFLGEAKFNHRIDAIQAVARAGHGRVLISNGKVINIERHTTGGFVRGHVSIETAGRTLIIDFQNENLVARFDNGEILASVPDLITLVEEDSAEPIATEIVKYGYRVSVLVLPAPEPLTTPQALQYVGLQAFGYDFPNYTYTPSHVSIKSVWDVFYK</sequence>
<proteinExistence type="predicted"/>
<protein>
    <recommendedName>
        <fullName evidence="7">Hydantoinase</fullName>
    </recommendedName>
</protein>
<organism evidence="5 6">
    <name type="scientific">Rotaria sordida</name>
    <dbReference type="NCBI Taxonomy" id="392033"/>
    <lineage>
        <taxon>Eukaryota</taxon>
        <taxon>Metazoa</taxon>
        <taxon>Spiralia</taxon>
        <taxon>Gnathifera</taxon>
        <taxon>Rotifera</taxon>
        <taxon>Eurotatoria</taxon>
        <taxon>Bdelloidea</taxon>
        <taxon>Philodinida</taxon>
        <taxon>Philodinidae</taxon>
        <taxon>Rotaria</taxon>
    </lineage>
</organism>
<accession>A0A815F9G8</accession>
<comment type="caution">
    <text evidence="5">The sequence shown here is derived from an EMBL/GenBank/DDBJ whole genome shotgun (WGS) entry which is preliminary data.</text>
</comment>
<dbReference type="InterPro" id="IPR010318">
    <property type="entry name" value="S-Me-THD_N"/>
</dbReference>
<dbReference type="Pfam" id="PF06032">
    <property type="entry name" value="S-Me-THD_N"/>
    <property type="match status" value="1"/>
</dbReference>
<dbReference type="InterPro" id="IPR048350">
    <property type="entry name" value="S-Me-THD-like_C"/>
</dbReference>
<evidence type="ECO:0000313" key="6">
    <source>
        <dbReference type="Proteomes" id="UP000663870"/>
    </source>
</evidence>
<dbReference type="Pfam" id="PF20906">
    <property type="entry name" value="S-Me-THD_C"/>
    <property type="match status" value="1"/>
</dbReference>
<dbReference type="InterPro" id="IPR045079">
    <property type="entry name" value="Oxoprolinase-like"/>
</dbReference>
<gene>
    <name evidence="5" type="ORF">JXQ802_LOCUS30514</name>
</gene>
<evidence type="ECO:0000259" key="2">
    <source>
        <dbReference type="Pfam" id="PF05378"/>
    </source>
</evidence>
<dbReference type="InterPro" id="IPR024071">
    <property type="entry name" value="S-Me-THD_C_sf"/>
</dbReference>
<evidence type="ECO:0000259" key="3">
    <source>
        <dbReference type="Pfam" id="PF06032"/>
    </source>
</evidence>
<dbReference type="InterPro" id="IPR002821">
    <property type="entry name" value="Hydantoinase_A"/>
</dbReference>
<keyword evidence="6" id="KW-1185">Reference proteome</keyword>
<evidence type="ECO:0000259" key="4">
    <source>
        <dbReference type="Pfam" id="PF20906"/>
    </source>
</evidence>
<feature type="domain" description="S-Me-THD-like C-terminal" evidence="4">
    <location>
        <begin position="742"/>
        <end position="919"/>
    </location>
</feature>
<dbReference type="Proteomes" id="UP000663870">
    <property type="component" value="Unassembled WGS sequence"/>
</dbReference>
<dbReference type="Gene3D" id="3.40.1610.10">
    <property type="entry name" value="CV3147-like domain"/>
    <property type="match status" value="1"/>
</dbReference>
<name>A0A815F9G8_9BILA</name>
<evidence type="ECO:0000259" key="1">
    <source>
        <dbReference type="Pfam" id="PF01968"/>
    </source>
</evidence>
<dbReference type="Pfam" id="PF05378">
    <property type="entry name" value="Hydant_A_N"/>
    <property type="match status" value="1"/>
</dbReference>
<dbReference type="PANTHER" id="PTHR11365">
    <property type="entry name" value="5-OXOPROLINASE RELATED"/>
    <property type="match status" value="1"/>
</dbReference>
<dbReference type="PANTHER" id="PTHR11365:SF10">
    <property type="entry name" value="HYDANTOINASE_OXOPROLINASE"/>
    <property type="match status" value="1"/>
</dbReference>
<feature type="domain" description="Hydantoinase A/oxoprolinase" evidence="1">
    <location>
        <begin position="192"/>
        <end position="360"/>
    </location>
</feature>
<dbReference type="SUPFAM" id="SSF160991">
    <property type="entry name" value="CV3147-like"/>
    <property type="match status" value="1"/>
</dbReference>
<dbReference type="EMBL" id="CAJNOL010001243">
    <property type="protein sequence ID" value="CAF1320448.1"/>
    <property type="molecule type" value="Genomic_DNA"/>
</dbReference>
<dbReference type="InterPro" id="IPR043129">
    <property type="entry name" value="ATPase_NBD"/>
</dbReference>
<dbReference type="InterPro" id="IPR008040">
    <property type="entry name" value="Hydant_A_N"/>
</dbReference>
<dbReference type="AlphaFoldDB" id="A0A815F9G8"/>
<dbReference type="Pfam" id="PF01968">
    <property type="entry name" value="Hydantoinase_A"/>
    <property type="match status" value="1"/>
</dbReference>
<reference evidence="5" key="1">
    <citation type="submission" date="2021-02" db="EMBL/GenBank/DDBJ databases">
        <authorList>
            <person name="Nowell W R."/>
        </authorList>
    </citation>
    <scope>NUCLEOTIDE SEQUENCE</scope>
</reference>
<dbReference type="GO" id="GO:0016787">
    <property type="term" value="F:hydrolase activity"/>
    <property type="evidence" value="ECO:0007669"/>
    <property type="project" value="InterPro"/>
</dbReference>